<evidence type="ECO:0000313" key="1">
    <source>
        <dbReference type="EMBL" id="KAI0052121.1"/>
    </source>
</evidence>
<gene>
    <name evidence="1" type="ORF">FA95DRAFT_1602084</name>
</gene>
<comment type="caution">
    <text evidence="1">The sequence shown here is derived from an EMBL/GenBank/DDBJ whole genome shotgun (WGS) entry which is preliminary data.</text>
</comment>
<organism evidence="1 2">
    <name type="scientific">Auriscalpium vulgare</name>
    <dbReference type="NCBI Taxonomy" id="40419"/>
    <lineage>
        <taxon>Eukaryota</taxon>
        <taxon>Fungi</taxon>
        <taxon>Dikarya</taxon>
        <taxon>Basidiomycota</taxon>
        <taxon>Agaricomycotina</taxon>
        <taxon>Agaricomycetes</taxon>
        <taxon>Russulales</taxon>
        <taxon>Auriscalpiaceae</taxon>
        <taxon>Auriscalpium</taxon>
    </lineage>
</organism>
<name>A0ACB8S833_9AGAM</name>
<reference evidence="1" key="1">
    <citation type="submission" date="2021-02" db="EMBL/GenBank/DDBJ databases">
        <authorList>
            <consortium name="DOE Joint Genome Institute"/>
            <person name="Ahrendt S."/>
            <person name="Looney B.P."/>
            <person name="Miyauchi S."/>
            <person name="Morin E."/>
            <person name="Drula E."/>
            <person name="Courty P.E."/>
            <person name="Chicoki N."/>
            <person name="Fauchery L."/>
            <person name="Kohler A."/>
            <person name="Kuo A."/>
            <person name="Labutti K."/>
            <person name="Pangilinan J."/>
            <person name="Lipzen A."/>
            <person name="Riley R."/>
            <person name="Andreopoulos W."/>
            <person name="He G."/>
            <person name="Johnson J."/>
            <person name="Barry K.W."/>
            <person name="Grigoriev I.V."/>
            <person name="Nagy L."/>
            <person name="Hibbett D."/>
            <person name="Henrissat B."/>
            <person name="Matheny P.B."/>
            <person name="Labbe J."/>
            <person name="Martin F."/>
        </authorList>
    </citation>
    <scope>NUCLEOTIDE SEQUENCE</scope>
    <source>
        <strain evidence="1">FP105234-sp</strain>
    </source>
</reference>
<accession>A0ACB8S833</accession>
<sequence length="707" mass="77705">MSRRPTFPRSSVLVLGSNFVQSLLPTTAISQAESLLESHRIADVVELLDQLRKKVQSKFVVDEDEVEELHYIYQRIGFQCFLETRFEDAGYNLFEGNLDPRVLISYFPDLRGALLSSSDELDMFSGIAEHMPPYDSVDDIIVANLVRNYSPHLSPNTRSAPPTAELRRVLGMAALEMLEVFLRKWRRVRGESGSPEVRVIVDTVLAKLFARAEKTTDLYGLVNDSNDLELSELEPVLQSTGQYNALCKLYQRRGDDEKLLEVWSKLVDGEWTDTDIPDPLSDIFNLLTERRNRQLTQKWGIWLTKKDSERAMKLLTTTGSSKRGQKTADDLAMLQQLRTENPEAAAQFLEYLVLQKRSTDRTLHTELALICVNEILSFLQDETVSKLWRAKASSYASAPSITPFLAYFEATTPDSPAKRGRLRTALFLQGSVLYDASAVREALAPQEQILCVELAIVEGKLGHHDQALSLLATTVRDHISAEAYCATRGCVLPPRSALTLAEKSGLTAWAGVAPPVKAGVSPSAADEEETKRLLHILLGVYMRGSDQTPRRPLASGAANGTVTAAANLLNSQALKFDPVDVLELVPAAWPLPTLSAFLTRSFRRALHAKHEGMLIKGVATAQNLAISEEAHEVLKEQGAIVEEALPPSPSSSSGELDEKVAYEHAAQSAPVDVVIPTGRGIDEGGGGMSYGSSVTAPSEEDGGDQLR</sequence>
<protein>
    <submittedName>
        <fullName evidence="1">Uncharacterized protein</fullName>
    </submittedName>
</protein>
<evidence type="ECO:0000313" key="2">
    <source>
        <dbReference type="Proteomes" id="UP000814033"/>
    </source>
</evidence>
<proteinExistence type="predicted"/>
<reference evidence="1" key="2">
    <citation type="journal article" date="2022" name="New Phytol.">
        <title>Evolutionary transition to the ectomycorrhizal habit in the genomes of a hyperdiverse lineage of mushroom-forming fungi.</title>
        <authorList>
            <person name="Looney B."/>
            <person name="Miyauchi S."/>
            <person name="Morin E."/>
            <person name="Drula E."/>
            <person name="Courty P.E."/>
            <person name="Kohler A."/>
            <person name="Kuo A."/>
            <person name="LaButti K."/>
            <person name="Pangilinan J."/>
            <person name="Lipzen A."/>
            <person name="Riley R."/>
            <person name="Andreopoulos W."/>
            <person name="He G."/>
            <person name="Johnson J."/>
            <person name="Nolan M."/>
            <person name="Tritt A."/>
            <person name="Barry K.W."/>
            <person name="Grigoriev I.V."/>
            <person name="Nagy L.G."/>
            <person name="Hibbett D."/>
            <person name="Henrissat B."/>
            <person name="Matheny P.B."/>
            <person name="Labbe J."/>
            <person name="Martin F.M."/>
        </authorList>
    </citation>
    <scope>NUCLEOTIDE SEQUENCE</scope>
    <source>
        <strain evidence="1">FP105234-sp</strain>
    </source>
</reference>
<dbReference type="EMBL" id="MU275847">
    <property type="protein sequence ID" value="KAI0052121.1"/>
    <property type="molecule type" value="Genomic_DNA"/>
</dbReference>
<keyword evidence="2" id="KW-1185">Reference proteome</keyword>
<dbReference type="Proteomes" id="UP000814033">
    <property type="component" value="Unassembled WGS sequence"/>
</dbReference>